<feature type="compositionally biased region" description="Acidic residues" evidence="1">
    <location>
        <begin position="298"/>
        <end position="311"/>
    </location>
</feature>
<feature type="compositionally biased region" description="Low complexity" evidence="1">
    <location>
        <begin position="323"/>
        <end position="335"/>
    </location>
</feature>
<evidence type="ECO:0000256" key="1">
    <source>
        <dbReference type="SAM" id="MobiDB-lite"/>
    </source>
</evidence>
<feature type="compositionally biased region" description="Basic and acidic residues" evidence="1">
    <location>
        <begin position="98"/>
        <end position="107"/>
    </location>
</feature>
<dbReference type="CDD" id="cd09272">
    <property type="entry name" value="RNase_HI_RT_Ty1"/>
    <property type="match status" value="1"/>
</dbReference>
<accession>A0A812NTC3</accession>
<feature type="region of interest" description="Disordered" evidence="1">
    <location>
        <begin position="227"/>
        <end position="338"/>
    </location>
</feature>
<feature type="region of interest" description="Disordered" evidence="1">
    <location>
        <begin position="547"/>
        <end position="667"/>
    </location>
</feature>
<feature type="compositionally biased region" description="Basic and acidic residues" evidence="1">
    <location>
        <begin position="635"/>
        <end position="653"/>
    </location>
</feature>
<feature type="region of interest" description="Disordered" evidence="1">
    <location>
        <begin position="1299"/>
        <end position="1322"/>
    </location>
</feature>
<feature type="compositionally biased region" description="Basic and acidic residues" evidence="1">
    <location>
        <begin position="582"/>
        <end position="591"/>
    </location>
</feature>
<proteinExistence type="predicted"/>
<feature type="region of interest" description="Disordered" evidence="1">
    <location>
        <begin position="128"/>
        <end position="147"/>
    </location>
</feature>
<feature type="domain" description="Glucosidase II beta subunit N-terminal" evidence="2">
    <location>
        <begin position="4"/>
        <end position="83"/>
    </location>
</feature>
<feature type="compositionally biased region" description="Basic and acidic residues" evidence="1">
    <location>
        <begin position="599"/>
        <end position="621"/>
    </location>
</feature>
<gene>
    <name evidence="3" type="primary">RE2</name>
    <name evidence="3" type="ORF">SNAT2548_LOCUS16859</name>
</gene>
<dbReference type="Proteomes" id="UP000604046">
    <property type="component" value="Unassembled WGS sequence"/>
</dbReference>
<protein>
    <submittedName>
        <fullName evidence="3">RE2 protein</fullName>
    </submittedName>
</protein>
<feature type="compositionally biased region" description="Basic and acidic residues" evidence="1">
    <location>
        <begin position="1386"/>
        <end position="1396"/>
    </location>
</feature>
<name>A0A812NTC3_9DINO</name>
<sequence length="2039" mass="226748">MLQDGSDEPGTSACAGLDATLFHCRNADGLPKLLYASRIRDGICDCCDGSDEKVGRSSPCSNTCQQEKVERERLLERLQKGLEKHKDPVNPAETGKGGGKEKGESTRSPEAIARRLARGLARRLQREADNEEVALEQGQEQPEARETRAAPALNLSYLEGLALQGGSQQNLAAIPEAREFVGDERSLWTGEPRNKASVNYRRAQQARDAVFKGTPFAQRFLEDRPGRQARASFARDEAVRRVAAGPTPSSSSSTSAVTHRQGSERQSVEEAPTLSHAPTTEFESVAPTHPATSVYYSSDEEVEVQVEEEPESSVTHLSVTEDTSPATATSAGSSSWYNSRAGSDIWRWQRGDWDNWWETETWKERRRDPGGDWWIQGTIHDKYPGLLNWASKQKESIDHDSDDVTLEDLQLSQALYAILVGYCSEQTQQLITQVPDGNGLEVWRVLSKTNEPSNRTKSWVWRRHLMNPQFPSDINKWSEAFHQWEAEMNEFEKQFRKVEPDDKLSVLVHVAPKEIQQMIFLHSNTLDTYSKTKEYIEQYLTSRNLWRRPQGSSFGAPKKSHVDDGGPAPMDIGAVKAGKGKGGKEGNKGKWDQGGNSDKWGDNRGWRDRGGKDSGKGDKGGKGKGGKASGGGKPGGKDAGKSGHDKGKKDKTNQEAQASTGGVGSISEQVHDVDHNNMLFAVTDRICGVRDHSEDVYMLIDSGACESVARNGEFSDNFEPMPQGKQLLSVQGTALRIYGKQYPKVRLDDGTVGEVDLTVTDASETLLSVHSLVYKGFEVTFGQEESYLSKDGQRYPLVKKGKRWYLKVEKLSPSEAGVTAQRIAALEGATSSSSRAPVSEKKPVDYWKTERDLVIRVHVVPRLRKFSPADADDCPVIVGDLEPVRATEAKWVDRTASESFEDLWFGVKNPRESLLRYWTGETIFKLKPQEAQESQRMDLEDPFGKDDEGDELADDAMTLWELKEREEAKQQPIMAEPVEPSLEEVAEHELHHANFEPWCKVCVEGQGREKAHRRQHEDPKEHIIYSDYMYFTAEGKQKNKEEVEKSKDSEELKGLAIVMTAIDKDSQCPFAVQVPSKGTKRNMYAVNAMVDWIKDLGWKKVTIQIDQESALAKVFEQVQQRMGMDVVALRRSPRYSSRNLADGEMVNGLIAGKVRTWVASLRDNYSEQVIQTTDILFPWIVRFVSWSLPRFHVNQSRTTPFRVLKGYDYISECLPFGECALGKYSAKKSGVKSASRWVCGIYVGKTASSDEHILLTSAGAQTFRTIRRMTHGRRYQTSILDKTAGVPWNTVYKADQRKPEEIRSKVTAQTAPEMSDPEYEPTDIEPAADEPKTMVVVPPVPAPSVHLTQKEAEDAGGVARQIDADMTNADEAKRTTAMPSRSGKVRRTEATAKAKSEPASSAAAASRAVPGEVSSEDSSSSSSSSPTSRSRSRHSGNEENTEKPELGGDVGSPSKEVGDTQGLSTPVGATTMEDTVSAILEETEERDQISSVADYLDACVVDEEARHKARLEEIEKLDEMFKAFTPRDRRALPKEIKVFGHCWVDKVSSGIAKSRLTCQDFKRNNGADKNSSEGQNNFCPSPGHSTTKMLEVYSLYHNFPRVKADLTSAFLIARDGGDEKGQPVCMKPPREWLDNLEVWLSRQPADKRDEIGSIPKEHLVWQVDGNIYGRQPAASQYRDRLDEILVSKLPKDRYDFVRGRLDGCVFRCTKTKIAVIHHIDDFAVTGPENDLDDLLKVQLPKHGCKVKVGEFEWPEKHGKTSSEFLGREKISVEGTVLTKPNAKHTDNILKLLNLENAKSSPVPGRKLDLDNNSEQLLDEKEKKIFQSCVGSAIYLSQDRIDVKFAVKELARRMKDPRKADMANLKVLGRYLKGTRDLGHLTKVEDLESSAAGERELPLHAYCDSDYAGDTESRKSTSGEVLVLGGTVVEANSTTQSGNPATSSGEAELRSLNHCAQSSMYIQNLARYDFGLPVSTPRIWCDSSAALQAAKRIGVGKMRHISLAHLYIQELVKTKQAKKSDKPVNSQGWSNSAKLAWTSR</sequence>
<feature type="compositionally biased region" description="Low complexity" evidence="1">
    <location>
        <begin position="1397"/>
        <end position="1408"/>
    </location>
</feature>
<feature type="compositionally biased region" description="Polar residues" evidence="1">
    <location>
        <begin position="2022"/>
        <end position="2039"/>
    </location>
</feature>
<evidence type="ECO:0000313" key="3">
    <source>
        <dbReference type="EMBL" id="CAE7321722.1"/>
    </source>
</evidence>
<evidence type="ECO:0000313" key="4">
    <source>
        <dbReference type="Proteomes" id="UP000604046"/>
    </source>
</evidence>
<dbReference type="OrthoDB" id="28322at2759"/>
<keyword evidence="4" id="KW-1185">Reference proteome</keyword>
<feature type="compositionally biased region" description="Polar residues" evidence="1">
    <location>
        <begin position="1461"/>
        <end position="1472"/>
    </location>
</feature>
<feature type="region of interest" description="Disordered" evidence="1">
    <location>
        <begin position="1352"/>
        <end position="1472"/>
    </location>
</feature>
<feature type="region of interest" description="Disordered" evidence="1">
    <location>
        <begin position="81"/>
        <end position="109"/>
    </location>
</feature>
<feature type="compositionally biased region" description="Basic and acidic residues" evidence="1">
    <location>
        <begin position="1435"/>
        <end position="1446"/>
    </location>
</feature>
<dbReference type="InterPro" id="IPR028146">
    <property type="entry name" value="PRKCSH_N"/>
</dbReference>
<dbReference type="PANTHER" id="PTHR11439:SF507">
    <property type="entry name" value="REVERSE TRANSCRIPTASE TY1_COPIA-TYPE DOMAIN-CONTAINING PROTEIN"/>
    <property type="match status" value="1"/>
</dbReference>
<evidence type="ECO:0000259" key="2">
    <source>
        <dbReference type="Pfam" id="PF12999"/>
    </source>
</evidence>
<dbReference type="Pfam" id="PF12999">
    <property type="entry name" value="PRKCSH-like"/>
    <property type="match status" value="1"/>
</dbReference>
<comment type="caution">
    <text evidence="3">The sequence shown here is derived from an EMBL/GenBank/DDBJ whole genome shotgun (WGS) entry which is preliminary data.</text>
</comment>
<dbReference type="PANTHER" id="PTHR11439">
    <property type="entry name" value="GAG-POL-RELATED RETROTRANSPOSON"/>
    <property type="match status" value="1"/>
</dbReference>
<feature type="compositionally biased region" description="Low complexity" evidence="1">
    <location>
        <begin position="1416"/>
        <end position="1429"/>
    </location>
</feature>
<feature type="region of interest" description="Disordered" evidence="1">
    <location>
        <begin position="2016"/>
        <end position="2039"/>
    </location>
</feature>
<dbReference type="EMBL" id="CAJNDS010002093">
    <property type="protein sequence ID" value="CAE7321722.1"/>
    <property type="molecule type" value="Genomic_DNA"/>
</dbReference>
<reference evidence="3" key="1">
    <citation type="submission" date="2021-02" db="EMBL/GenBank/DDBJ databases">
        <authorList>
            <person name="Dougan E. K."/>
            <person name="Rhodes N."/>
            <person name="Thang M."/>
            <person name="Chan C."/>
        </authorList>
    </citation>
    <scope>NUCLEOTIDE SEQUENCE</scope>
</reference>
<organism evidence="3 4">
    <name type="scientific">Symbiodinium natans</name>
    <dbReference type="NCBI Taxonomy" id="878477"/>
    <lineage>
        <taxon>Eukaryota</taxon>
        <taxon>Sar</taxon>
        <taxon>Alveolata</taxon>
        <taxon>Dinophyceae</taxon>
        <taxon>Suessiales</taxon>
        <taxon>Symbiodiniaceae</taxon>
        <taxon>Symbiodinium</taxon>
    </lineage>
</organism>
<feature type="compositionally biased region" description="Low complexity" evidence="1">
    <location>
        <begin position="246"/>
        <end position="255"/>
    </location>
</feature>